<accession>A0A9X4L0Y8</accession>
<dbReference type="RefSeq" id="WP_002507718.1">
    <property type="nucleotide sequence ID" value="NZ_JAMBPY010000001.1"/>
</dbReference>
<dbReference type="Proteomes" id="UP001152422">
    <property type="component" value="Unassembled WGS sequence"/>
</dbReference>
<sequence>MEINEQEVKSYLLKLPTPDYFDDLTEDALTKHIFSAQEQINDFLTNYPNVDLSKRMIALQTLYNVESEYEGIAMLKRQGITDYTVKDVKAVLEQDEILSPNVVSIIEKEHEKNGTPKTTMRVGRLI</sequence>
<dbReference type="AlphaFoldDB" id="A0A9X4L0Y8"/>
<reference evidence="1" key="1">
    <citation type="submission" date="2022-05" db="EMBL/GenBank/DDBJ databases">
        <title>Comparative genomics of Staphylococcus equorum isolates.</title>
        <authorList>
            <person name="Luelf R.H."/>
        </authorList>
    </citation>
    <scope>NUCLEOTIDE SEQUENCE</scope>
    <source>
        <strain evidence="1">TMW 2.2497</strain>
    </source>
</reference>
<keyword evidence="2" id="KW-1185">Reference proteome</keyword>
<gene>
    <name evidence="1" type="ORF">M4L89_01150</name>
</gene>
<protein>
    <submittedName>
        <fullName evidence="1">Uncharacterized protein</fullName>
    </submittedName>
</protein>
<evidence type="ECO:0000313" key="2">
    <source>
        <dbReference type="Proteomes" id="UP001152422"/>
    </source>
</evidence>
<comment type="caution">
    <text evidence="1">The sequence shown here is derived from an EMBL/GenBank/DDBJ whole genome shotgun (WGS) entry which is preliminary data.</text>
</comment>
<dbReference type="EMBL" id="JAMBQA010000001">
    <property type="protein sequence ID" value="MDG0844849.1"/>
    <property type="molecule type" value="Genomic_DNA"/>
</dbReference>
<evidence type="ECO:0000313" key="1">
    <source>
        <dbReference type="EMBL" id="MDG0844849.1"/>
    </source>
</evidence>
<organism evidence="1 2">
    <name type="scientific">Staphylococcus equorum</name>
    <dbReference type="NCBI Taxonomy" id="246432"/>
    <lineage>
        <taxon>Bacteria</taxon>
        <taxon>Bacillati</taxon>
        <taxon>Bacillota</taxon>
        <taxon>Bacilli</taxon>
        <taxon>Bacillales</taxon>
        <taxon>Staphylococcaceae</taxon>
        <taxon>Staphylococcus</taxon>
    </lineage>
</organism>
<name>A0A9X4L0Y8_9STAP</name>
<proteinExistence type="predicted"/>